<dbReference type="Gene3D" id="2.150.10.10">
    <property type="entry name" value="Serralysin-like metalloprotease, C-terminal"/>
    <property type="match status" value="1"/>
</dbReference>
<keyword evidence="2" id="KW-1185">Reference proteome</keyword>
<reference evidence="1" key="2">
    <citation type="submission" date="2020-09" db="EMBL/GenBank/DDBJ databases">
        <authorList>
            <person name="Sun Q."/>
            <person name="Zhou Y."/>
        </authorList>
    </citation>
    <scope>NUCLEOTIDE SEQUENCE</scope>
    <source>
        <strain evidence="1">CGMCC 4.7368</strain>
    </source>
</reference>
<dbReference type="EMBL" id="BMNH01000015">
    <property type="protein sequence ID" value="GGO74421.1"/>
    <property type="molecule type" value="Genomic_DNA"/>
</dbReference>
<comment type="caution">
    <text evidence="1">The sequence shown here is derived from an EMBL/GenBank/DDBJ whole genome shotgun (WGS) entry which is preliminary data.</text>
</comment>
<evidence type="ECO:0008006" key="3">
    <source>
        <dbReference type="Google" id="ProtNLM"/>
    </source>
</evidence>
<accession>A0A917Z6H9</accession>
<gene>
    <name evidence="1" type="ORF">GCM10012289_47030</name>
</gene>
<dbReference type="InterPro" id="IPR011049">
    <property type="entry name" value="Serralysin-like_metalloprot_C"/>
</dbReference>
<dbReference type="AlphaFoldDB" id="A0A917Z6H9"/>
<evidence type="ECO:0000313" key="2">
    <source>
        <dbReference type="Proteomes" id="UP000646523"/>
    </source>
</evidence>
<protein>
    <recommendedName>
        <fullName evidence="3">Calcium-binding protein</fullName>
    </recommendedName>
</protein>
<sequence length="205" mass="20742">MSDSVTIVPGAGCLAVAGDPTTVRCSAGIPKILARLGNGRDTFRTLVPFAGSVEGDDGDDTFLVGEAAGTTASRILYAGHNGEDTTSYALSSAAAGVTVRLDFAFNDGRPAEGTRPADQDNIQTENIIGSSFGDTLTGDALGNTITPGRGRDTVSGGAGNDVIDVQDGQAENSVRCDGGTADRAIADRVAVDTVNADCETITRAA</sequence>
<organism evidence="1 2">
    <name type="scientific">Nonomuraea cavernae</name>
    <dbReference type="NCBI Taxonomy" id="2045107"/>
    <lineage>
        <taxon>Bacteria</taxon>
        <taxon>Bacillati</taxon>
        <taxon>Actinomycetota</taxon>
        <taxon>Actinomycetes</taxon>
        <taxon>Streptosporangiales</taxon>
        <taxon>Streptosporangiaceae</taxon>
        <taxon>Nonomuraea</taxon>
    </lineage>
</organism>
<dbReference type="SUPFAM" id="SSF51120">
    <property type="entry name" value="beta-Roll"/>
    <property type="match status" value="1"/>
</dbReference>
<dbReference type="Proteomes" id="UP000646523">
    <property type="component" value="Unassembled WGS sequence"/>
</dbReference>
<evidence type="ECO:0000313" key="1">
    <source>
        <dbReference type="EMBL" id="GGO74421.1"/>
    </source>
</evidence>
<name>A0A917Z6H9_9ACTN</name>
<reference evidence="1" key="1">
    <citation type="journal article" date="2014" name="Int. J. Syst. Evol. Microbiol.">
        <title>Complete genome sequence of Corynebacterium casei LMG S-19264T (=DSM 44701T), isolated from a smear-ripened cheese.</title>
        <authorList>
            <consortium name="US DOE Joint Genome Institute (JGI-PGF)"/>
            <person name="Walter F."/>
            <person name="Albersmeier A."/>
            <person name="Kalinowski J."/>
            <person name="Ruckert C."/>
        </authorList>
    </citation>
    <scope>NUCLEOTIDE SEQUENCE</scope>
    <source>
        <strain evidence="1">CGMCC 4.7368</strain>
    </source>
</reference>
<proteinExistence type="predicted"/>